<keyword evidence="2" id="KW-1185">Reference proteome</keyword>
<sequence>MNMPVPGADGPEIVTQESLLLGAAERIARIRDGRVAVHLHLSRLKPQNRQDGQIRIAYRMLEPMVNAYRGQIFLLGTSDIVFLLKDPNATDVENMVYKLRALFSKDPLTFRDEGDGRDNFCSWYELSDSGDYEAFLAVAREATDEARKRTRGKVAARPELPPLDSKGLDDLLTRLAKMNVTGLIRRQSSMIVGKDAKALVYFQEFFVAMAELQKALAPNVNLLGNRWLFQHLSQTLDLKVLGALGEMTLRAKPKIYSLNLNITTIGSKAFEAFEAGIAGQAEISVELQVLDILADSRGFFAARQRLRDKGHMVVVDGLNELTMQFMDISQFDADLYKVTWSPDMMEGEHGAAMAEAIATIDTDKILLARCDSEAAIGWGLNRGIARFQGRYVDSMLSAYTMQSCDKAGACTLAQCTGRHAVISGPLRDECGNNDMLDSSPVMMAPRARGQQGGAS</sequence>
<evidence type="ECO:0000313" key="1">
    <source>
        <dbReference type="EMBL" id="PKU22763.1"/>
    </source>
</evidence>
<proteinExistence type="predicted"/>
<dbReference type="RefSeq" id="WP_101252413.1">
    <property type="nucleotide sequence ID" value="NZ_PIUM01000027.1"/>
</dbReference>
<dbReference type="AlphaFoldDB" id="A0A2N3PQS8"/>
<gene>
    <name evidence="1" type="ORF">CWS72_20015</name>
</gene>
<evidence type="ECO:0008006" key="3">
    <source>
        <dbReference type="Google" id="ProtNLM"/>
    </source>
</evidence>
<protein>
    <recommendedName>
        <fullName evidence="3">EAL domain-containing protein</fullName>
    </recommendedName>
</protein>
<evidence type="ECO:0000313" key="2">
    <source>
        <dbReference type="Proteomes" id="UP000233293"/>
    </source>
</evidence>
<dbReference type="OrthoDB" id="8431402at2"/>
<dbReference type="Proteomes" id="UP000233293">
    <property type="component" value="Unassembled WGS sequence"/>
</dbReference>
<comment type="caution">
    <text evidence="1">The sequence shown here is derived from an EMBL/GenBank/DDBJ whole genome shotgun (WGS) entry which is preliminary data.</text>
</comment>
<reference evidence="2" key="1">
    <citation type="submission" date="2017-12" db="EMBL/GenBank/DDBJ databases">
        <title>Draft genome sequence of Telmatospirillum siberiense 26-4b1T, an acidotolerant peatland alphaproteobacterium potentially involved in sulfur cycling.</title>
        <authorList>
            <person name="Hausmann B."/>
            <person name="Pjevac P."/>
            <person name="Schreck K."/>
            <person name="Herbold C.W."/>
            <person name="Daims H."/>
            <person name="Wagner M."/>
            <person name="Pester M."/>
            <person name="Loy A."/>
        </authorList>
    </citation>
    <scope>NUCLEOTIDE SEQUENCE [LARGE SCALE GENOMIC DNA]</scope>
    <source>
        <strain evidence="2">26-4b1</strain>
    </source>
</reference>
<dbReference type="EMBL" id="PIUM01000027">
    <property type="protein sequence ID" value="PKU22763.1"/>
    <property type="molecule type" value="Genomic_DNA"/>
</dbReference>
<name>A0A2N3PQS8_9PROT</name>
<organism evidence="1 2">
    <name type="scientific">Telmatospirillum siberiense</name>
    <dbReference type="NCBI Taxonomy" id="382514"/>
    <lineage>
        <taxon>Bacteria</taxon>
        <taxon>Pseudomonadati</taxon>
        <taxon>Pseudomonadota</taxon>
        <taxon>Alphaproteobacteria</taxon>
        <taxon>Rhodospirillales</taxon>
        <taxon>Rhodospirillaceae</taxon>
        <taxon>Telmatospirillum</taxon>
    </lineage>
</organism>
<accession>A0A2N3PQS8</accession>